<protein>
    <submittedName>
        <fullName evidence="1">Uncharacterized protein</fullName>
    </submittedName>
</protein>
<proteinExistence type="predicted"/>
<evidence type="ECO:0000313" key="2">
    <source>
        <dbReference type="Proteomes" id="UP000324222"/>
    </source>
</evidence>
<reference evidence="1 2" key="1">
    <citation type="submission" date="2019-05" db="EMBL/GenBank/DDBJ databases">
        <title>Another draft genome of Portunus trituberculatus and its Hox gene families provides insights of decapod evolution.</title>
        <authorList>
            <person name="Jeong J.-H."/>
            <person name="Song I."/>
            <person name="Kim S."/>
            <person name="Choi T."/>
            <person name="Kim D."/>
            <person name="Ryu S."/>
            <person name="Kim W."/>
        </authorList>
    </citation>
    <scope>NUCLEOTIDE SEQUENCE [LARGE SCALE GENOMIC DNA]</scope>
    <source>
        <tissue evidence="1">Muscle</tissue>
    </source>
</reference>
<gene>
    <name evidence="1" type="ORF">E2C01_100806</name>
</gene>
<dbReference type="EMBL" id="VSRR010144318">
    <property type="protein sequence ID" value="MPD05081.1"/>
    <property type="molecule type" value="Genomic_DNA"/>
</dbReference>
<comment type="caution">
    <text evidence="1">The sequence shown here is derived from an EMBL/GenBank/DDBJ whole genome shotgun (WGS) entry which is preliminary data.</text>
</comment>
<dbReference type="AlphaFoldDB" id="A0A5B7K7V7"/>
<name>A0A5B7K7V7_PORTR</name>
<evidence type="ECO:0000313" key="1">
    <source>
        <dbReference type="EMBL" id="MPD05081.1"/>
    </source>
</evidence>
<accession>A0A5B7K7V7</accession>
<organism evidence="1 2">
    <name type="scientific">Portunus trituberculatus</name>
    <name type="common">Swimming crab</name>
    <name type="synonym">Neptunus trituberculatus</name>
    <dbReference type="NCBI Taxonomy" id="210409"/>
    <lineage>
        <taxon>Eukaryota</taxon>
        <taxon>Metazoa</taxon>
        <taxon>Ecdysozoa</taxon>
        <taxon>Arthropoda</taxon>
        <taxon>Crustacea</taxon>
        <taxon>Multicrustacea</taxon>
        <taxon>Malacostraca</taxon>
        <taxon>Eumalacostraca</taxon>
        <taxon>Eucarida</taxon>
        <taxon>Decapoda</taxon>
        <taxon>Pleocyemata</taxon>
        <taxon>Brachyura</taxon>
        <taxon>Eubrachyura</taxon>
        <taxon>Portunoidea</taxon>
        <taxon>Portunidae</taxon>
        <taxon>Portuninae</taxon>
        <taxon>Portunus</taxon>
    </lineage>
</organism>
<keyword evidence="2" id="KW-1185">Reference proteome</keyword>
<sequence length="48" mass="5403">MVIPTLLPPSRPFGEDFNALGASEGWFEVLERATLQANQLWEVTVRES</sequence>
<dbReference type="Proteomes" id="UP000324222">
    <property type="component" value="Unassembled WGS sequence"/>
</dbReference>